<keyword evidence="9" id="KW-1185">Reference proteome</keyword>
<dbReference type="InterPro" id="IPR002401">
    <property type="entry name" value="Cyt_P450_E_grp-I"/>
</dbReference>
<comment type="cofactor">
    <cofactor evidence="1 6">
        <name>heme</name>
        <dbReference type="ChEBI" id="CHEBI:30413"/>
    </cofactor>
</comment>
<evidence type="ECO:0000313" key="8">
    <source>
        <dbReference type="EMBL" id="KAF4508070.1"/>
    </source>
</evidence>
<protein>
    <recommendedName>
        <fullName evidence="10">Cytochrome P450</fullName>
    </recommendedName>
</protein>
<evidence type="ECO:0000313" key="9">
    <source>
        <dbReference type="Proteomes" id="UP000557566"/>
    </source>
</evidence>
<keyword evidence="7" id="KW-1133">Transmembrane helix</keyword>
<dbReference type="CDD" id="cd11058">
    <property type="entry name" value="CYP60B-like"/>
    <property type="match status" value="1"/>
</dbReference>
<sequence length="499" mass="56155">MNLGWKASEAAYTAVTLALVLLFTKLILSVIYNIYLHPLRKYPGPRLSAASKLPLIHAIYSGTRSRLVHNLHQRYGPVVRVAPNELCYTDPRAWKDIHGAKETRPHGMMRDVSFFRIFEDETAIASIVTADEEEYARLRGAYLHHLRSLLATYESLFTRHADLLVEKLRAVADKPVDMTAMFSIAIFDLIAQACFGGPPQLSKDRTWMRWAENQKNWIKGSVILAGLSELRLVRLVFALVPSTFLDKQRRSYLDLTSQKISQRVQSEKAEPDIVGLALRSNDRFELSEADLKANAPFILSAGVETTASALNNLVALLLSRPDCLLRLTEEIRGTFASTLSIDAGTVSRLTYLDACVRESLRVYSPVGGSLPRKVPPPGTTIADRWVPGGTRVSISLHSSFRSPAYFRSADEFAPERWLPCPNSPFSSDRKAAFQPFGSGRQSCIGQELANLTIRLYICKLLLHFDIEPCSPPSEWFLDQKSWLIWEQPPQFVNLRQRNP</sequence>
<dbReference type="GO" id="GO:0020037">
    <property type="term" value="F:heme binding"/>
    <property type="evidence" value="ECO:0007669"/>
    <property type="project" value="InterPro"/>
</dbReference>
<dbReference type="AlphaFoldDB" id="A0A8H4V512"/>
<accession>A0A8H4V512</accession>
<keyword evidence="7" id="KW-0812">Transmembrane</keyword>
<evidence type="ECO:0000256" key="7">
    <source>
        <dbReference type="SAM" id="Phobius"/>
    </source>
</evidence>
<dbReference type="PANTHER" id="PTHR24305">
    <property type="entry name" value="CYTOCHROME P450"/>
    <property type="match status" value="1"/>
</dbReference>
<organism evidence="8 9">
    <name type="scientific">Ophiocordyceps sinensis</name>
    <dbReference type="NCBI Taxonomy" id="72228"/>
    <lineage>
        <taxon>Eukaryota</taxon>
        <taxon>Fungi</taxon>
        <taxon>Dikarya</taxon>
        <taxon>Ascomycota</taxon>
        <taxon>Pezizomycotina</taxon>
        <taxon>Sordariomycetes</taxon>
        <taxon>Hypocreomycetidae</taxon>
        <taxon>Hypocreales</taxon>
        <taxon>Ophiocordycipitaceae</taxon>
        <taxon>Ophiocordyceps</taxon>
    </lineage>
</organism>
<comment type="caution">
    <text evidence="8">The sequence shown here is derived from an EMBL/GenBank/DDBJ whole genome shotgun (WGS) entry which is preliminary data.</text>
</comment>
<evidence type="ECO:0000256" key="3">
    <source>
        <dbReference type="ARBA" id="ARBA00022617"/>
    </source>
</evidence>
<dbReference type="Proteomes" id="UP000557566">
    <property type="component" value="Unassembled WGS sequence"/>
</dbReference>
<evidence type="ECO:0008006" key="10">
    <source>
        <dbReference type="Google" id="ProtNLM"/>
    </source>
</evidence>
<dbReference type="SUPFAM" id="SSF48264">
    <property type="entry name" value="Cytochrome P450"/>
    <property type="match status" value="1"/>
</dbReference>
<gene>
    <name evidence="8" type="ORF">G6O67_004498</name>
</gene>
<dbReference type="InterPro" id="IPR036396">
    <property type="entry name" value="Cyt_P450_sf"/>
</dbReference>
<comment type="similarity">
    <text evidence="2">Belongs to the cytochrome P450 family.</text>
</comment>
<dbReference type="Pfam" id="PF00067">
    <property type="entry name" value="p450"/>
    <property type="match status" value="1"/>
</dbReference>
<dbReference type="InterPro" id="IPR001128">
    <property type="entry name" value="Cyt_P450"/>
</dbReference>
<keyword evidence="4 6" id="KW-0479">Metal-binding</keyword>
<dbReference type="PANTHER" id="PTHR24305:SF210">
    <property type="entry name" value="CYTOCHROME P450 MONOOXYGENASE ASQL-RELATED"/>
    <property type="match status" value="1"/>
</dbReference>
<dbReference type="Gene3D" id="1.10.630.10">
    <property type="entry name" value="Cytochrome P450"/>
    <property type="match status" value="1"/>
</dbReference>
<keyword evidence="3 6" id="KW-0349">Heme</keyword>
<feature type="binding site" description="axial binding residue" evidence="6">
    <location>
        <position position="443"/>
    </location>
    <ligand>
        <name>heme</name>
        <dbReference type="ChEBI" id="CHEBI:30413"/>
    </ligand>
    <ligandPart>
        <name>Fe</name>
        <dbReference type="ChEBI" id="CHEBI:18248"/>
    </ligandPart>
</feature>
<dbReference type="PRINTS" id="PR00385">
    <property type="entry name" value="P450"/>
</dbReference>
<dbReference type="GO" id="GO:0004497">
    <property type="term" value="F:monooxygenase activity"/>
    <property type="evidence" value="ECO:0007669"/>
    <property type="project" value="InterPro"/>
</dbReference>
<proteinExistence type="inferred from homology"/>
<dbReference type="OrthoDB" id="1470350at2759"/>
<dbReference type="EMBL" id="JAAVMX010000005">
    <property type="protein sequence ID" value="KAF4508070.1"/>
    <property type="molecule type" value="Genomic_DNA"/>
</dbReference>
<name>A0A8H4V512_9HYPO</name>
<reference evidence="8 9" key="1">
    <citation type="journal article" date="2020" name="Genome Biol. Evol.">
        <title>A new high-quality draft genome assembly of the Chinese cordyceps Ophiocordyceps sinensis.</title>
        <authorList>
            <person name="Shu R."/>
            <person name="Zhang J."/>
            <person name="Meng Q."/>
            <person name="Zhang H."/>
            <person name="Zhou G."/>
            <person name="Li M."/>
            <person name="Wu P."/>
            <person name="Zhao Y."/>
            <person name="Chen C."/>
            <person name="Qin Q."/>
        </authorList>
    </citation>
    <scope>NUCLEOTIDE SEQUENCE [LARGE SCALE GENOMIC DNA]</scope>
    <source>
        <strain evidence="8 9">IOZ07</strain>
    </source>
</reference>
<evidence type="ECO:0000256" key="4">
    <source>
        <dbReference type="ARBA" id="ARBA00022723"/>
    </source>
</evidence>
<evidence type="ECO:0000256" key="6">
    <source>
        <dbReference type="PIRSR" id="PIRSR602401-1"/>
    </source>
</evidence>
<evidence type="ECO:0000256" key="5">
    <source>
        <dbReference type="ARBA" id="ARBA00023004"/>
    </source>
</evidence>
<dbReference type="InterPro" id="IPR050121">
    <property type="entry name" value="Cytochrome_P450_monoxygenase"/>
</dbReference>
<evidence type="ECO:0000256" key="2">
    <source>
        <dbReference type="ARBA" id="ARBA00010617"/>
    </source>
</evidence>
<keyword evidence="7" id="KW-0472">Membrane</keyword>
<feature type="transmembrane region" description="Helical" evidence="7">
    <location>
        <begin position="12"/>
        <end position="36"/>
    </location>
</feature>
<dbReference type="GO" id="GO:0016705">
    <property type="term" value="F:oxidoreductase activity, acting on paired donors, with incorporation or reduction of molecular oxygen"/>
    <property type="evidence" value="ECO:0007669"/>
    <property type="project" value="InterPro"/>
</dbReference>
<dbReference type="PRINTS" id="PR00463">
    <property type="entry name" value="EP450I"/>
</dbReference>
<dbReference type="GO" id="GO:0005506">
    <property type="term" value="F:iron ion binding"/>
    <property type="evidence" value="ECO:0007669"/>
    <property type="project" value="InterPro"/>
</dbReference>
<evidence type="ECO:0000256" key="1">
    <source>
        <dbReference type="ARBA" id="ARBA00001971"/>
    </source>
</evidence>
<keyword evidence="5 6" id="KW-0408">Iron</keyword>